<dbReference type="Pfam" id="PF01177">
    <property type="entry name" value="Asp_Glu_race"/>
    <property type="match status" value="1"/>
</dbReference>
<dbReference type="OrthoDB" id="9791723at2"/>
<organism evidence="2 3">
    <name type="scientific">Pseudomonas fluorescens</name>
    <dbReference type="NCBI Taxonomy" id="294"/>
    <lineage>
        <taxon>Bacteria</taxon>
        <taxon>Pseudomonadati</taxon>
        <taxon>Pseudomonadota</taxon>
        <taxon>Gammaproteobacteria</taxon>
        <taxon>Pseudomonadales</taxon>
        <taxon>Pseudomonadaceae</taxon>
        <taxon>Pseudomonas</taxon>
    </lineage>
</organism>
<evidence type="ECO:0000313" key="3">
    <source>
        <dbReference type="Proteomes" id="UP000385207"/>
    </source>
</evidence>
<name>A0A5E7HXZ9_PSEFL</name>
<gene>
    <name evidence="2" type="primary">hyuA</name>
    <name evidence="2" type="ORF">PS862_01136</name>
</gene>
<dbReference type="InterPro" id="IPR053714">
    <property type="entry name" value="Iso_Racemase_Enz_sf"/>
</dbReference>
<dbReference type="EMBL" id="CABVII010000004">
    <property type="protein sequence ID" value="VVO67217.1"/>
    <property type="molecule type" value="Genomic_DNA"/>
</dbReference>
<dbReference type="AlphaFoldDB" id="A0A5E7HXZ9"/>
<dbReference type="RefSeq" id="WP_150783431.1">
    <property type="nucleotide sequence ID" value="NZ_CABVII010000004.1"/>
</dbReference>
<dbReference type="Proteomes" id="UP000385207">
    <property type="component" value="Unassembled WGS sequence"/>
</dbReference>
<accession>A0A5E7HXZ9</accession>
<evidence type="ECO:0000313" key="2">
    <source>
        <dbReference type="EMBL" id="VVO67217.1"/>
    </source>
</evidence>
<dbReference type="GO" id="GO:0047661">
    <property type="term" value="F:amino-acid racemase activity"/>
    <property type="evidence" value="ECO:0007669"/>
    <property type="project" value="InterPro"/>
</dbReference>
<keyword evidence="2" id="KW-0413">Isomerase</keyword>
<dbReference type="InterPro" id="IPR015942">
    <property type="entry name" value="Asp/Glu/hydantoin_racemase"/>
</dbReference>
<protein>
    <submittedName>
        <fullName evidence="2">Hydantoin racemase</fullName>
        <ecNumber evidence="2">5.1.99.5</ecNumber>
    </submittedName>
</protein>
<dbReference type="GO" id="GO:0036348">
    <property type="term" value="F:hydantoin racemase activity"/>
    <property type="evidence" value="ECO:0007669"/>
    <property type="project" value="UniProtKB-EC"/>
</dbReference>
<dbReference type="EC" id="5.1.99.5" evidence="2"/>
<proteinExistence type="inferred from homology"/>
<comment type="similarity">
    <text evidence="1">Belongs to the HyuE racemase family.</text>
</comment>
<dbReference type="Gene3D" id="3.40.50.12500">
    <property type="match status" value="1"/>
</dbReference>
<sequence length="260" mass="28976">MGVKINFINPFGTDAYNGLIMETMAPYLTGGAELVVSNTKNCPENIDYYYNKHLIEEAIFESCIDAEKAGFDAVIVGCCYDPGVRVARELVDIPVIGPLEATMQLAPYYGHEYVLVTDHHKAVPYLRDMVRLYGEDAHCRKVDCIDWWVTDMIQDTAGVARDAVAAATKIRQEAEADVCILGCTIISASYEKSIMEGAPRDVSILNPNTMALKLAQSLAELKQQGAYAISRRAYYQNLKDRNAEEFSSVRKQFANRKPNL</sequence>
<evidence type="ECO:0000256" key="1">
    <source>
        <dbReference type="ARBA" id="ARBA00038414"/>
    </source>
</evidence>
<reference evidence="2 3" key="1">
    <citation type="submission" date="2019-09" db="EMBL/GenBank/DDBJ databases">
        <authorList>
            <person name="Chandra G."/>
            <person name="Truman W A."/>
        </authorList>
    </citation>
    <scope>NUCLEOTIDE SEQUENCE [LARGE SCALE GENOMIC DNA]</scope>
    <source>
        <strain evidence="2">PS862</strain>
    </source>
</reference>